<dbReference type="GO" id="GO:0009403">
    <property type="term" value="P:toxin biosynthetic process"/>
    <property type="evidence" value="ECO:0007669"/>
    <property type="project" value="UniProtKB-ARBA"/>
</dbReference>
<dbReference type="Proteomes" id="UP000494201">
    <property type="component" value="Unassembled WGS sequence"/>
</dbReference>
<dbReference type="FunFam" id="3.40.50.12780:FF:000012">
    <property type="entry name" value="Non-ribosomal peptide synthetase"/>
    <property type="match status" value="1"/>
</dbReference>
<evidence type="ECO:0000256" key="8">
    <source>
        <dbReference type="ARBA" id="ARBA00079103"/>
    </source>
</evidence>
<dbReference type="EC" id="6.2.1.69" evidence="7"/>
<dbReference type="PROSITE" id="PS00012">
    <property type="entry name" value="PHOSPHOPANTETHEINE"/>
    <property type="match status" value="1"/>
</dbReference>
<keyword evidence="4" id="KW-0597">Phosphoprotein</keyword>
<evidence type="ECO:0000256" key="7">
    <source>
        <dbReference type="ARBA" id="ARBA00066651"/>
    </source>
</evidence>
<sequence>MTPVSLIAELEALGVLLWAEAGELRFRAPAGTLTEARKALLREHKAALVAHLTEAEAMRVDADPAGRHAPFPLTDVQAAYLVGRGEAYDYGGVGCHGYVELDLDDDLDPARVERAWHRVIGRHEMLRAVVSPSGSQRVLEDVVPPPLVVDDLRGRAAAEVDAARNLTRDTLATRRYTPDAWPLYELRLSRADSGSRLHLSLDLLIADFVSIRIMLEELDRFIREPDAALPLPGATFRDVLLAERRMRDLPSRRARRDRDRDYWLARLPALPLAPELPTIERSESAPASFRRHALTLPPARWAALRTLAGEHRVTPSGAILAAFAQTVDRWSRQPAFCLNVTVLNRPPLHPDVDRIVGDFTSVNVLEVRAEDGERFDERARALQQRLWDDLEHSTFTGIDVLRELAREHARRDLIMPVVFTSTLGIDGATDDASGEFMRGARLGYGITQTPQVWLDCQVAERGGALYLNWDVRDGVFAPGTIDDAFASFASLLDRLADDAAAWDAADPLELPPATRACRARVNDTAAPLPDGLLYDGFVDRACRQPDAPAVIDVRGTTSYGALYAQAVALADALRAGGCAPGECVAIAMDKSAAQIAAAIGVQLAGAAYLPLDPHQPAARRDTILADARVRAVLTDAAHREAGWPDGIAVLDACALAACAGDTATDTAPTRVAPDRLAYVIYTSGTTGVPKGVMMSHAATLNTIVDLNARFAVGERDRVFGLASLAFDLSVYDIFGTLAAGAALVLPEPARRGDPSHWATLANAHAVTIWNSVPAQMQMLVSHLDSEPDAAPRALRLAMLSGDWIPVGLPAAIRAHCPDLRVASLGGATEAAIWSIWHDVVDVPADARGIPYGTPLVNQTFHVLDARMRSCPNGVPGELHIGGAGLALGYLHDPERTAARFVDASRAGLGRLYRTGDLGRYRADGVIEFLGREDSQVKIRGHRIELGEIEAALQSYPGVAAAAAVACGDGPAERRLAVYVEAQACAPVDGRDAGRRIAAAARTAGDASVATLDRPALVRWIETADDVARHDMLAALRTAGLFADTQGVHDLDAIVARTGTAPEHRRLMRRWLRSLQDAGWIERAGTGGDGWTLRREPAPDEAARDWATLQQLESQIHYSAELLRYLRDSGAHLGGLLRSEVDPLDLLFPQGKLDTAVAAYNDNLVNRCMNAVVCAAAREIARDATPAASARRPLRVLEIGAGVGGTSRALIPALADVPVDYLYSDVSPFFLNEARERHADTPWVRYGLFDLNHDYVAQGLTAGSWDVIVCSNVLHNAKHAPTVIDRLRELGAPGCTLIVIEATREIAALMTSMEFQSGLSGFVDERDALDQTFFTREQWQRMFDAAGGELLAAYPDAGDPLARVGQVAFVVRFPQQHAVLRETALVDHLRERVPAAMLPSRIEVLRALPLTRNGKVDRAALSARAVAAGRPGAAATVAERPRDELEARIAALWETALGRSGLGRDEDFFRAGGDSLLIAQVVARMREHLVEARDWEWDRLMREILRAPTVAGAAAALGRRMTSGSAAAGPGDEAARLSPLVVLAPARRPGERIHVVLHDGSGTLAPYRALLPLLADAPERVGEIVGITVPDATAYLARDPAELIASLALEYADLLLARGARRVHLIGYCMGGLLANELGRVLLERGAALDPVTVISSDRFRFRIDDELLLERAFGGLLGADIAAAGHAVDDIQLERALLAVRERHGEHLPAGCLAALNGEHGAVGDCYARLARQPAGERLAALAKTVSSRAWEVTPDQVGALFRVFRHSLDAVARYRPEPFTGDLHLLQDDEALHFLPGLQPDMRSFWTAIALGGLDIEQIAGNHLSCLQPPHVGAVASRILLREAA</sequence>
<evidence type="ECO:0000313" key="12">
    <source>
        <dbReference type="Proteomes" id="UP000494201"/>
    </source>
</evidence>
<dbReference type="InterPro" id="IPR020845">
    <property type="entry name" value="AMP-binding_CS"/>
</dbReference>
<organism evidence="11 12">
    <name type="scientific">Burkholderia anthina</name>
    <dbReference type="NCBI Taxonomy" id="179879"/>
    <lineage>
        <taxon>Bacteria</taxon>
        <taxon>Pseudomonadati</taxon>
        <taxon>Pseudomonadota</taxon>
        <taxon>Betaproteobacteria</taxon>
        <taxon>Burkholderiales</taxon>
        <taxon>Burkholderiaceae</taxon>
        <taxon>Burkholderia</taxon>
        <taxon>Burkholderia cepacia complex</taxon>
    </lineage>
</organism>
<dbReference type="EMBL" id="CABVLY010000004">
    <property type="protein sequence ID" value="VVU48896.1"/>
    <property type="molecule type" value="Genomic_DNA"/>
</dbReference>
<dbReference type="InterPro" id="IPR010071">
    <property type="entry name" value="AA_adenyl_dom"/>
</dbReference>
<dbReference type="InterPro" id="IPR029058">
    <property type="entry name" value="AB_hydrolase_fold"/>
</dbReference>
<dbReference type="NCBIfam" id="TIGR01733">
    <property type="entry name" value="AA-adenyl-dom"/>
    <property type="match status" value="1"/>
</dbReference>
<reference evidence="10 13" key="2">
    <citation type="submission" date="2021-02" db="EMBL/GenBank/DDBJ databases">
        <title>Draft genome of the type strains Burkholderia anthina DSM16086.</title>
        <authorList>
            <person name="Hertel R."/>
            <person name="Meissner J."/>
            <person name="Poehlein A."/>
            <person name="Daniel R."/>
            <person name="Commichau F.M."/>
        </authorList>
    </citation>
    <scope>NUCLEOTIDE SEQUENCE [LARGE SCALE GENOMIC DNA]</scope>
    <source>
        <strain evidence="10 13">DSM 16086</strain>
    </source>
</reference>
<dbReference type="Gene3D" id="3.30.559.30">
    <property type="entry name" value="Nonribosomal peptide synthetase, condensation domain"/>
    <property type="match status" value="1"/>
</dbReference>
<comment type="pathway">
    <text evidence="2">Siderophore biosynthesis.</text>
</comment>
<evidence type="ECO:0000256" key="2">
    <source>
        <dbReference type="ARBA" id="ARBA00004924"/>
    </source>
</evidence>
<evidence type="ECO:0000313" key="11">
    <source>
        <dbReference type="EMBL" id="VVU48896.1"/>
    </source>
</evidence>
<dbReference type="Pfam" id="PF00668">
    <property type="entry name" value="Condensation"/>
    <property type="match status" value="1"/>
</dbReference>
<dbReference type="Gene3D" id="3.40.50.1820">
    <property type="entry name" value="alpha/beta hydrolase"/>
    <property type="match status" value="1"/>
</dbReference>
<dbReference type="Gene3D" id="3.30.300.30">
    <property type="match status" value="2"/>
</dbReference>
<dbReference type="GO" id="GO:0016874">
    <property type="term" value="F:ligase activity"/>
    <property type="evidence" value="ECO:0007669"/>
    <property type="project" value="UniProtKB-KW"/>
</dbReference>
<dbReference type="SUPFAM" id="SSF47336">
    <property type="entry name" value="ACP-like"/>
    <property type="match status" value="1"/>
</dbReference>
<dbReference type="Pfam" id="PF00501">
    <property type="entry name" value="AMP-binding"/>
    <property type="match status" value="1"/>
</dbReference>
<evidence type="ECO:0000256" key="3">
    <source>
        <dbReference type="ARBA" id="ARBA00022450"/>
    </source>
</evidence>
<keyword evidence="3" id="KW-0596">Phosphopantetheine</keyword>
<proteinExistence type="predicted"/>
<dbReference type="EMBL" id="JAFCIQ010000004">
    <property type="protein sequence ID" value="MBM2766525.1"/>
    <property type="molecule type" value="Genomic_DNA"/>
</dbReference>
<dbReference type="PROSITE" id="PS50075">
    <property type="entry name" value="CARRIER"/>
    <property type="match status" value="1"/>
</dbReference>
<evidence type="ECO:0000313" key="10">
    <source>
        <dbReference type="EMBL" id="MBM2766525.1"/>
    </source>
</evidence>
<dbReference type="PANTHER" id="PTHR45527:SF10">
    <property type="entry name" value="PYOCHELIN SYNTHASE PCHF"/>
    <property type="match status" value="1"/>
</dbReference>
<dbReference type="SUPFAM" id="SSF53335">
    <property type="entry name" value="S-adenosyl-L-methionine-dependent methyltransferases"/>
    <property type="match status" value="1"/>
</dbReference>
<dbReference type="FunFam" id="1.10.1200.10:FF:000016">
    <property type="entry name" value="Non-ribosomal peptide synthase"/>
    <property type="match status" value="1"/>
</dbReference>
<dbReference type="FunFam" id="3.30.559.10:FF:000023">
    <property type="entry name" value="Non-ribosomal peptide synthetase"/>
    <property type="match status" value="1"/>
</dbReference>
<evidence type="ECO:0000256" key="5">
    <source>
        <dbReference type="ARBA" id="ARBA00022598"/>
    </source>
</evidence>
<dbReference type="SUPFAM" id="SSF56801">
    <property type="entry name" value="Acetyl-CoA synthetase-like"/>
    <property type="match status" value="1"/>
</dbReference>
<dbReference type="InterPro" id="IPR009081">
    <property type="entry name" value="PP-bd_ACP"/>
</dbReference>
<dbReference type="PROSITE" id="PS00455">
    <property type="entry name" value="AMP_BINDING"/>
    <property type="match status" value="1"/>
</dbReference>
<evidence type="ECO:0000256" key="4">
    <source>
        <dbReference type="ARBA" id="ARBA00022553"/>
    </source>
</evidence>
<dbReference type="InterPro" id="IPR044894">
    <property type="entry name" value="TubC_N_sf"/>
</dbReference>
<evidence type="ECO:0000259" key="9">
    <source>
        <dbReference type="PROSITE" id="PS50075"/>
    </source>
</evidence>
<dbReference type="InterPro" id="IPR057737">
    <property type="entry name" value="Condensation_MtbB-like"/>
</dbReference>
<dbReference type="PANTHER" id="PTHR45527">
    <property type="entry name" value="NONRIBOSOMAL PEPTIDE SYNTHETASE"/>
    <property type="match status" value="1"/>
</dbReference>
<dbReference type="InterPro" id="IPR036736">
    <property type="entry name" value="ACP-like_sf"/>
</dbReference>
<comment type="cofactor">
    <cofactor evidence="1">
        <name>pantetheine 4'-phosphate</name>
        <dbReference type="ChEBI" id="CHEBI:47942"/>
    </cofactor>
</comment>
<dbReference type="SUPFAM" id="SSF52777">
    <property type="entry name" value="CoA-dependent acyltransferases"/>
    <property type="match status" value="2"/>
</dbReference>
<dbReference type="FunFam" id="3.30.559.30:FF:000006">
    <property type="entry name" value="Yersiniabactin polyketide/non-ribosomal peptide synthetase"/>
    <property type="match status" value="1"/>
</dbReference>
<name>A0A6P2G6D3_9BURK</name>
<keyword evidence="13" id="KW-1185">Reference proteome</keyword>
<dbReference type="Gene3D" id="3.40.50.150">
    <property type="entry name" value="Vaccinia Virus protein VP39"/>
    <property type="match status" value="1"/>
</dbReference>
<dbReference type="Gene3D" id="2.30.38.10">
    <property type="entry name" value="Luciferase, Domain 3"/>
    <property type="match status" value="1"/>
</dbReference>
<dbReference type="InterPro" id="IPR001242">
    <property type="entry name" value="Condensation_dom"/>
</dbReference>
<dbReference type="Proteomes" id="UP000755577">
    <property type="component" value="Unassembled WGS sequence"/>
</dbReference>
<dbReference type="Pfam" id="PF08242">
    <property type="entry name" value="Methyltransf_12"/>
    <property type="match status" value="1"/>
</dbReference>
<dbReference type="Gene3D" id="1.10.1200.10">
    <property type="entry name" value="ACP-like"/>
    <property type="match status" value="1"/>
</dbReference>
<evidence type="ECO:0000313" key="13">
    <source>
        <dbReference type="Proteomes" id="UP000755577"/>
    </source>
</evidence>
<reference evidence="11 12" key="1">
    <citation type="submission" date="2019-09" db="EMBL/GenBank/DDBJ databases">
        <authorList>
            <person name="Depoorter E."/>
        </authorList>
    </citation>
    <scope>NUCLEOTIDE SEQUENCE [LARGE SCALE GENOMIC DNA]</scope>
    <source>
        <strain evidence="11">LMG 20980</strain>
    </source>
</reference>
<accession>A0A6P2G6D3</accession>
<dbReference type="InterPro" id="IPR025110">
    <property type="entry name" value="AMP-bd_C"/>
</dbReference>
<dbReference type="Gene3D" id="1.10.10.1830">
    <property type="entry name" value="Non-ribosomal peptide synthase, adenylation domain"/>
    <property type="match status" value="1"/>
</dbReference>
<comment type="catalytic activity">
    <reaction evidence="6">
        <text>holo-[peptidyl-carrier protein] + L-cysteine + ATP = L-cysteinyl-[peptidyl-carrier protein] + AMP + diphosphate</text>
        <dbReference type="Rhea" id="RHEA:61680"/>
        <dbReference type="Rhea" id="RHEA-COMP:11480"/>
        <dbReference type="Rhea" id="RHEA-COMP:15906"/>
        <dbReference type="ChEBI" id="CHEBI:30616"/>
        <dbReference type="ChEBI" id="CHEBI:33019"/>
        <dbReference type="ChEBI" id="CHEBI:35235"/>
        <dbReference type="ChEBI" id="CHEBI:64479"/>
        <dbReference type="ChEBI" id="CHEBI:144926"/>
        <dbReference type="ChEBI" id="CHEBI:456215"/>
        <dbReference type="EC" id="6.2.1.69"/>
    </reaction>
    <physiologicalReaction direction="left-to-right" evidence="6">
        <dbReference type="Rhea" id="RHEA:61681"/>
    </physiologicalReaction>
</comment>
<dbReference type="Pfam" id="PF13193">
    <property type="entry name" value="AMP-binding_C"/>
    <property type="match status" value="1"/>
</dbReference>
<protein>
    <recommendedName>
        <fullName evidence="8">L-cysteine--[L-cysteinyl-carrier protein] ligase</fullName>
        <ecNumber evidence="7">6.2.1.69</ecNumber>
    </recommendedName>
    <alternativeName>
        <fullName evidence="8">L-cysteine--[L-cysteinyl-carrier protein] ligase</fullName>
    </alternativeName>
</protein>
<dbReference type="RefSeq" id="WP_174925716.1">
    <property type="nucleotide sequence ID" value="NZ_CABVLY010000004.1"/>
</dbReference>
<dbReference type="Pfam" id="PF18563">
    <property type="entry name" value="TubC_N"/>
    <property type="match status" value="1"/>
</dbReference>
<gene>
    <name evidence="11" type="ORF">BAN20980_01595</name>
    <name evidence="10" type="ORF">JQK92_08815</name>
</gene>
<dbReference type="InterPro" id="IPR000873">
    <property type="entry name" value="AMP-dep_synth/lig_dom"/>
</dbReference>
<evidence type="ECO:0000256" key="1">
    <source>
        <dbReference type="ARBA" id="ARBA00001957"/>
    </source>
</evidence>
<dbReference type="CDD" id="cd19535">
    <property type="entry name" value="Cyc_NRPS"/>
    <property type="match status" value="1"/>
</dbReference>
<dbReference type="InterPro" id="IPR006162">
    <property type="entry name" value="Ppantetheine_attach_site"/>
</dbReference>
<dbReference type="GeneID" id="56499630"/>
<dbReference type="GO" id="GO:0072330">
    <property type="term" value="P:monocarboxylic acid biosynthetic process"/>
    <property type="evidence" value="ECO:0007669"/>
    <property type="project" value="UniProtKB-ARBA"/>
</dbReference>
<dbReference type="InterPro" id="IPR013217">
    <property type="entry name" value="Methyltransf_12"/>
</dbReference>
<dbReference type="GO" id="GO:0005737">
    <property type="term" value="C:cytoplasm"/>
    <property type="evidence" value="ECO:0007669"/>
    <property type="project" value="TreeGrafter"/>
</dbReference>
<dbReference type="GO" id="GO:0031177">
    <property type="term" value="F:phosphopantetheine binding"/>
    <property type="evidence" value="ECO:0007669"/>
    <property type="project" value="TreeGrafter"/>
</dbReference>
<dbReference type="InterPro" id="IPR041464">
    <property type="entry name" value="TubC_N"/>
</dbReference>
<keyword evidence="5" id="KW-0436">Ligase</keyword>
<dbReference type="InterPro" id="IPR045851">
    <property type="entry name" value="AMP-bd_C_sf"/>
</dbReference>
<dbReference type="Gene3D" id="3.30.559.10">
    <property type="entry name" value="Chloramphenicol acetyltransferase-like domain"/>
    <property type="match status" value="1"/>
</dbReference>
<dbReference type="Gene3D" id="3.40.50.980">
    <property type="match status" value="2"/>
</dbReference>
<dbReference type="CDD" id="cd02440">
    <property type="entry name" value="AdoMet_MTases"/>
    <property type="match status" value="1"/>
</dbReference>
<dbReference type="InterPro" id="IPR029063">
    <property type="entry name" value="SAM-dependent_MTases_sf"/>
</dbReference>
<dbReference type="InterPro" id="IPR001031">
    <property type="entry name" value="Thioesterase"/>
</dbReference>
<dbReference type="Pfam" id="PF00975">
    <property type="entry name" value="Thioesterase"/>
    <property type="match status" value="1"/>
</dbReference>
<dbReference type="GO" id="GO:0043041">
    <property type="term" value="P:amino acid activation for nonribosomal peptide biosynthetic process"/>
    <property type="evidence" value="ECO:0007669"/>
    <property type="project" value="TreeGrafter"/>
</dbReference>
<feature type="domain" description="Carrier" evidence="9">
    <location>
        <begin position="1439"/>
        <end position="1520"/>
    </location>
</feature>
<evidence type="ECO:0000256" key="6">
    <source>
        <dbReference type="ARBA" id="ARBA00052643"/>
    </source>
</evidence>
<dbReference type="Pfam" id="PF00550">
    <property type="entry name" value="PP-binding"/>
    <property type="match status" value="1"/>
</dbReference>
<dbReference type="InterPro" id="IPR023213">
    <property type="entry name" value="CAT-like_dom_sf"/>
</dbReference>
<dbReference type="SUPFAM" id="SSF53474">
    <property type="entry name" value="alpha/beta-Hydrolases"/>
    <property type="match status" value="1"/>
</dbReference>